<keyword evidence="5" id="KW-0812">Transmembrane</keyword>
<feature type="transmembrane region" description="Helical" evidence="5">
    <location>
        <begin position="548"/>
        <end position="573"/>
    </location>
</feature>
<dbReference type="Gene3D" id="3.40.50.300">
    <property type="entry name" value="P-loop containing nucleotide triphosphate hydrolases"/>
    <property type="match status" value="1"/>
</dbReference>
<organism evidence="7 8">
    <name type="scientific">Desulfovibrio legallii</name>
    <dbReference type="NCBI Taxonomy" id="571438"/>
    <lineage>
        <taxon>Bacteria</taxon>
        <taxon>Pseudomonadati</taxon>
        <taxon>Thermodesulfobacteriota</taxon>
        <taxon>Desulfovibrionia</taxon>
        <taxon>Desulfovibrionales</taxon>
        <taxon>Desulfovibrionaceae</taxon>
        <taxon>Desulfovibrio</taxon>
    </lineage>
</organism>
<dbReference type="SMART" id="SM00382">
    <property type="entry name" value="AAA"/>
    <property type="match status" value="1"/>
</dbReference>
<dbReference type="InterPro" id="IPR003593">
    <property type="entry name" value="AAA+_ATPase"/>
</dbReference>
<evidence type="ECO:0000313" key="8">
    <source>
        <dbReference type="Proteomes" id="UP000199355"/>
    </source>
</evidence>
<sequence length="680" mass="72540">MALPLLEIHDLCKCHTARQPVFCVDITRLELAPGEAIGITGPSGCGKSTLLEMLALLTRPTTAARFLLRNGSRTCDLAAVWARAPQQLAAIRRRHLGFVHQAGGLYPFLTVRDNIALPLHLTGQENPAALTRRVDELLEFLGLQHVAQSLPEALSYGERQRTAVARALAHQPRLLLADEPTSALDPETALTTMTLLLQGARRSGAALLVVSHDHALLAATKIPALAVRALPDAAPAAIRYRLSLPPHMETAAAPQTAPAPRPATRQQTNAACPPPPKGKQFALLSRIAWQDFRHERALSLCAILAFAAALTPLLLLGGLRTGVITALAQRLLDNPAVLSVNPYSSQRYTEADIAALGTLPSVAFIVPLTRTLASSVLIARQGRPPVTADVLPTAQGDPLLARYASVPTGEDAVITRELARALPGVAPGSPLTLHVTRRLEGRPQSVALTTRVHAILPDAADWKKRVYLPLALLLAMEQYRDGLAVPERGWAGKPPTPAPRSFAGFRMYVDSLEAVIPIRDALKRRGIDAYTSAREVETLQNLRQALTLTALLVGGVTLAGMAFSLASLAVANVRRKALFFAQGALLGLTRRELLALPLLQMTFIALLAASCSLAFYFAAAALLNLAAAPWLEAGERACVLPGAHVCLLYGGALVLACLCGGAACRQLLSLQPAEVLRRDV</sequence>
<keyword evidence="3" id="KW-0067">ATP-binding</keyword>
<dbReference type="GO" id="GO:0005886">
    <property type="term" value="C:plasma membrane"/>
    <property type="evidence" value="ECO:0007669"/>
    <property type="project" value="TreeGrafter"/>
</dbReference>
<dbReference type="GO" id="GO:0022857">
    <property type="term" value="F:transmembrane transporter activity"/>
    <property type="evidence" value="ECO:0007669"/>
    <property type="project" value="TreeGrafter"/>
</dbReference>
<proteinExistence type="inferred from homology"/>
<name>A0A1G7R267_9BACT</name>
<evidence type="ECO:0000259" key="6">
    <source>
        <dbReference type="PROSITE" id="PS50893"/>
    </source>
</evidence>
<keyword evidence="8" id="KW-1185">Reference proteome</keyword>
<dbReference type="GO" id="GO:0005524">
    <property type="term" value="F:ATP binding"/>
    <property type="evidence" value="ECO:0007669"/>
    <property type="project" value="UniProtKB-KW"/>
</dbReference>
<dbReference type="PANTHER" id="PTHR24220:SF689">
    <property type="entry name" value="LIPOPROTEIN-RELEASING SYSTEM ATP-BINDING PROTEIN LOLD"/>
    <property type="match status" value="1"/>
</dbReference>
<dbReference type="InterPro" id="IPR027417">
    <property type="entry name" value="P-loop_NTPase"/>
</dbReference>
<dbReference type="STRING" id="571438.SAMN05192586_1273"/>
<comment type="similarity">
    <text evidence="1">Belongs to the ABC transporter superfamily.</text>
</comment>
<evidence type="ECO:0000313" key="7">
    <source>
        <dbReference type="EMBL" id="SDG04891.1"/>
    </source>
</evidence>
<dbReference type="RefSeq" id="WP_218970750.1">
    <property type="nucleotide sequence ID" value="NZ_FNBX01000027.1"/>
</dbReference>
<gene>
    <name evidence="7" type="ORF">SAMN05192586_1273</name>
</gene>
<accession>A0A1G7R267</accession>
<dbReference type="InterPro" id="IPR003439">
    <property type="entry name" value="ABC_transporter-like_ATP-bd"/>
</dbReference>
<feature type="compositionally biased region" description="Low complexity" evidence="4">
    <location>
        <begin position="250"/>
        <end position="268"/>
    </location>
</feature>
<keyword evidence="5" id="KW-1133">Transmembrane helix</keyword>
<feature type="domain" description="ABC transporter" evidence="6">
    <location>
        <begin position="6"/>
        <end position="254"/>
    </location>
</feature>
<dbReference type="InterPro" id="IPR015854">
    <property type="entry name" value="ABC_transpr_LolD-like"/>
</dbReference>
<feature type="transmembrane region" description="Helical" evidence="5">
    <location>
        <begin position="594"/>
        <end position="627"/>
    </location>
</feature>
<dbReference type="EMBL" id="FNBX01000027">
    <property type="protein sequence ID" value="SDG04891.1"/>
    <property type="molecule type" value="Genomic_DNA"/>
</dbReference>
<evidence type="ECO:0000256" key="2">
    <source>
        <dbReference type="ARBA" id="ARBA00022741"/>
    </source>
</evidence>
<dbReference type="PROSITE" id="PS50893">
    <property type="entry name" value="ABC_TRANSPORTER_2"/>
    <property type="match status" value="1"/>
</dbReference>
<evidence type="ECO:0000256" key="1">
    <source>
        <dbReference type="ARBA" id="ARBA00005417"/>
    </source>
</evidence>
<feature type="region of interest" description="Disordered" evidence="4">
    <location>
        <begin position="250"/>
        <end position="276"/>
    </location>
</feature>
<evidence type="ECO:0000256" key="5">
    <source>
        <dbReference type="SAM" id="Phobius"/>
    </source>
</evidence>
<dbReference type="PANTHER" id="PTHR24220">
    <property type="entry name" value="IMPORT ATP-BINDING PROTEIN"/>
    <property type="match status" value="1"/>
</dbReference>
<keyword evidence="7" id="KW-0449">Lipoprotein</keyword>
<protein>
    <submittedName>
        <fullName evidence="7">ABC-type lipoprotein export system, ATPase component</fullName>
    </submittedName>
</protein>
<keyword evidence="2" id="KW-0547">Nucleotide-binding</keyword>
<dbReference type="GO" id="GO:0044874">
    <property type="term" value="P:lipoprotein localization to outer membrane"/>
    <property type="evidence" value="ECO:0007669"/>
    <property type="project" value="TreeGrafter"/>
</dbReference>
<dbReference type="SUPFAM" id="SSF52540">
    <property type="entry name" value="P-loop containing nucleoside triphosphate hydrolases"/>
    <property type="match status" value="1"/>
</dbReference>
<dbReference type="GO" id="GO:0089705">
    <property type="term" value="P:protein localization to outer membrane"/>
    <property type="evidence" value="ECO:0007669"/>
    <property type="project" value="TreeGrafter"/>
</dbReference>
<evidence type="ECO:0000256" key="4">
    <source>
        <dbReference type="SAM" id="MobiDB-lite"/>
    </source>
</evidence>
<dbReference type="AlphaFoldDB" id="A0A1G7R267"/>
<dbReference type="Pfam" id="PF00005">
    <property type="entry name" value="ABC_tran"/>
    <property type="match status" value="1"/>
</dbReference>
<reference evidence="8" key="1">
    <citation type="submission" date="2016-10" db="EMBL/GenBank/DDBJ databases">
        <authorList>
            <person name="Varghese N."/>
            <person name="Submissions S."/>
        </authorList>
    </citation>
    <scope>NUCLEOTIDE SEQUENCE [LARGE SCALE GENOMIC DNA]</scope>
    <source>
        <strain evidence="8">KHC7</strain>
    </source>
</reference>
<keyword evidence="5" id="KW-0472">Membrane</keyword>
<dbReference type="GO" id="GO:0016887">
    <property type="term" value="F:ATP hydrolysis activity"/>
    <property type="evidence" value="ECO:0007669"/>
    <property type="project" value="InterPro"/>
</dbReference>
<evidence type="ECO:0000256" key="3">
    <source>
        <dbReference type="ARBA" id="ARBA00022840"/>
    </source>
</evidence>
<feature type="transmembrane region" description="Helical" evidence="5">
    <location>
        <begin position="647"/>
        <end position="668"/>
    </location>
</feature>
<dbReference type="Proteomes" id="UP000199355">
    <property type="component" value="Unassembled WGS sequence"/>
</dbReference>